<dbReference type="VEuPathDB" id="FungiDB:PYU1_G009124"/>
<evidence type="ECO:0000256" key="3">
    <source>
        <dbReference type="SAM" id="Phobius"/>
    </source>
</evidence>
<dbReference type="eggNOG" id="KOG0203">
    <property type="taxonomic scope" value="Eukaryota"/>
</dbReference>
<dbReference type="InterPro" id="IPR023298">
    <property type="entry name" value="ATPase_P-typ_TM_dom_sf"/>
</dbReference>
<dbReference type="Proteomes" id="UP000019132">
    <property type="component" value="Unassembled WGS sequence"/>
</dbReference>
<keyword evidence="3" id="KW-1133">Transmembrane helix</keyword>
<keyword evidence="2" id="KW-1003">Cell membrane</keyword>
<dbReference type="Pfam" id="PF00689">
    <property type="entry name" value="Cation_ATPase_C"/>
    <property type="match status" value="1"/>
</dbReference>
<dbReference type="GO" id="GO:1902600">
    <property type="term" value="P:proton transmembrane transport"/>
    <property type="evidence" value="ECO:0007669"/>
    <property type="project" value="TreeGrafter"/>
</dbReference>
<dbReference type="PANTHER" id="PTHR43294">
    <property type="entry name" value="SODIUM/POTASSIUM-TRANSPORTING ATPASE SUBUNIT ALPHA"/>
    <property type="match status" value="1"/>
</dbReference>
<dbReference type="Gene3D" id="1.20.1110.10">
    <property type="entry name" value="Calcium-transporting ATPase, transmembrane domain"/>
    <property type="match status" value="1"/>
</dbReference>
<dbReference type="STRING" id="431595.K3WVZ4"/>
<dbReference type="GO" id="GO:1990573">
    <property type="term" value="P:potassium ion import across plasma membrane"/>
    <property type="evidence" value="ECO:0007669"/>
    <property type="project" value="TreeGrafter"/>
</dbReference>
<dbReference type="GO" id="GO:0006883">
    <property type="term" value="P:intracellular sodium ion homeostasis"/>
    <property type="evidence" value="ECO:0007669"/>
    <property type="project" value="TreeGrafter"/>
</dbReference>
<feature type="transmembrane region" description="Helical" evidence="3">
    <location>
        <begin position="48"/>
        <end position="73"/>
    </location>
</feature>
<keyword evidence="3" id="KW-0812">Transmembrane</keyword>
<keyword evidence="6" id="KW-1185">Reference proteome</keyword>
<accession>K3WVZ4</accession>
<protein>
    <recommendedName>
        <fullName evidence="4">Cation-transporting P-type ATPase C-terminal domain-containing protein</fullName>
    </recommendedName>
</protein>
<feature type="transmembrane region" description="Helical" evidence="3">
    <location>
        <begin position="85"/>
        <end position="101"/>
    </location>
</feature>
<dbReference type="SUPFAM" id="SSF81665">
    <property type="entry name" value="Calcium ATPase, transmembrane domain M"/>
    <property type="match status" value="1"/>
</dbReference>
<dbReference type="GO" id="GO:0030007">
    <property type="term" value="P:intracellular potassium ion homeostasis"/>
    <property type="evidence" value="ECO:0007669"/>
    <property type="project" value="TreeGrafter"/>
</dbReference>
<dbReference type="GO" id="GO:0005391">
    <property type="term" value="F:P-type sodium:potassium-exchanging transporter activity"/>
    <property type="evidence" value="ECO:0007669"/>
    <property type="project" value="TreeGrafter"/>
</dbReference>
<name>K3WVZ4_GLOUD</name>
<sequence length="122" mass="13718">MASTSSVNQFRAIPPGSRGSWYIALVTCQFFHVWMCKTRRVSIFKHGIFMNAGMIYGTLLLLSIAVILVYVSSVQDVMGSASVDYVPWFIALCTGSITWIYRESTKYVARRDEGCIATTLTW</sequence>
<keyword evidence="3" id="KW-0472">Membrane</keyword>
<comment type="subcellular location">
    <subcellularLocation>
        <location evidence="1">Cell membrane</location>
        <topology evidence="1">Multi-pass membrane protein</topology>
    </subcellularLocation>
</comment>
<dbReference type="HOGENOM" id="CLU_2031349_0_0_1"/>
<dbReference type="InterPro" id="IPR050510">
    <property type="entry name" value="Cation_transp_ATPase_P-type"/>
</dbReference>
<dbReference type="PANTHER" id="PTHR43294:SF21">
    <property type="entry name" value="CATION TRANSPORTING ATPASE"/>
    <property type="match status" value="1"/>
</dbReference>
<evidence type="ECO:0000256" key="2">
    <source>
        <dbReference type="ARBA" id="ARBA00022475"/>
    </source>
</evidence>
<feature type="transmembrane region" description="Helical" evidence="3">
    <location>
        <begin position="20"/>
        <end position="36"/>
    </location>
</feature>
<evidence type="ECO:0000313" key="5">
    <source>
        <dbReference type="EnsemblProtists" id="PYU1_T009142"/>
    </source>
</evidence>
<dbReference type="GO" id="GO:0036376">
    <property type="term" value="P:sodium ion export across plasma membrane"/>
    <property type="evidence" value="ECO:0007669"/>
    <property type="project" value="TreeGrafter"/>
</dbReference>
<dbReference type="InParanoid" id="K3WVZ4"/>
<evidence type="ECO:0000259" key="4">
    <source>
        <dbReference type="Pfam" id="PF00689"/>
    </source>
</evidence>
<evidence type="ECO:0000313" key="6">
    <source>
        <dbReference type="Proteomes" id="UP000019132"/>
    </source>
</evidence>
<evidence type="ECO:0000256" key="1">
    <source>
        <dbReference type="ARBA" id="ARBA00004651"/>
    </source>
</evidence>
<dbReference type="EnsemblProtists" id="PYU1_T009142">
    <property type="protein sequence ID" value="PYU1_T009142"/>
    <property type="gene ID" value="PYU1_G009124"/>
</dbReference>
<dbReference type="GO" id="GO:0005886">
    <property type="term" value="C:plasma membrane"/>
    <property type="evidence" value="ECO:0007669"/>
    <property type="project" value="UniProtKB-SubCell"/>
</dbReference>
<feature type="domain" description="Cation-transporting P-type ATPase C-terminal" evidence="4">
    <location>
        <begin position="17"/>
        <end position="107"/>
    </location>
</feature>
<dbReference type="InterPro" id="IPR006068">
    <property type="entry name" value="ATPase_P-typ_cation-transptr_C"/>
</dbReference>
<dbReference type="AlphaFoldDB" id="K3WVZ4"/>
<reference evidence="6" key="2">
    <citation type="submission" date="2010-04" db="EMBL/GenBank/DDBJ databases">
        <authorList>
            <person name="Buell R."/>
            <person name="Hamilton J."/>
            <person name="Hostetler J."/>
        </authorList>
    </citation>
    <scope>NUCLEOTIDE SEQUENCE [LARGE SCALE GENOMIC DNA]</scope>
    <source>
        <strain evidence="6">DAOM:BR144</strain>
    </source>
</reference>
<reference evidence="5" key="3">
    <citation type="submission" date="2015-02" db="UniProtKB">
        <authorList>
            <consortium name="EnsemblProtists"/>
        </authorList>
    </citation>
    <scope>IDENTIFICATION</scope>
    <source>
        <strain evidence="5">DAOM BR144</strain>
    </source>
</reference>
<reference evidence="6" key="1">
    <citation type="journal article" date="2010" name="Genome Biol.">
        <title>Genome sequence of the necrotrophic plant pathogen Pythium ultimum reveals original pathogenicity mechanisms and effector repertoire.</title>
        <authorList>
            <person name="Levesque C.A."/>
            <person name="Brouwer H."/>
            <person name="Cano L."/>
            <person name="Hamilton J.P."/>
            <person name="Holt C."/>
            <person name="Huitema E."/>
            <person name="Raffaele S."/>
            <person name="Robideau G.P."/>
            <person name="Thines M."/>
            <person name="Win J."/>
            <person name="Zerillo M.M."/>
            <person name="Beakes G.W."/>
            <person name="Boore J.L."/>
            <person name="Busam D."/>
            <person name="Dumas B."/>
            <person name="Ferriera S."/>
            <person name="Fuerstenberg S.I."/>
            <person name="Gachon C.M."/>
            <person name="Gaulin E."/>
            <person name="Govers F."/>
            <person name="Grenville-Briggs L."/>
            <person name="Horner N."/>
            <person name="Hostetler J."/>
            <person name="Jiang R.H."/>
            <person name="Johnson J."/>
            <person name="Krajaejun T."/>
            <person name="Lin H."/>
            <person name="Meijer H.J."/>
            <person name="Moore B."/>
            <person name="Morris P."/>
            <person name="Phuntmart V."/>
            <person name="Puiu D."/>
            <person name="Shetty J."/>
            <person name="Stajich J.E."/>
            <person name="Tripathy S."/>
            <person name="Wawra S."/>
            <person name="van West P."/>
            <person name="Whitty B.R."/>
            <person name="Coutinho P.M."/>
            <person name="Henrissat B."/>
            <person name="Martin F."/>
            <person name="Thomas P.D."/>
            <person name="Tyler B.M."/>
            <person name="De Vries R.P."/>
            <person name="Kamoun S."/>
            <person name="Yandell M."/>
            <person name="Tisserat N."/>
            <person name="Buell C.R."/>
        </authorList>
    </citation>
    <scope>NUCLEOTIDE SEQUENCE</scope>
    <source>
        <strain evidence="6">DAOM:BR144</strain>
    </source>
</reference>
<proteinExistence type="predicted"/>
<organism evidence="5 6">
    <name type="scientific">Globisporangium ultimum (strain ATCC 200006 / CBS 805.95 / DAOM BR144)</name>
    <name type="common">Pythium ultimum</name>
    <dbReference type="NCBI Taxonomy" id="431595"/>
    <lineage>
        <taxon>Eukaryota</taxon>
        <taxon>Sar</taxon>
        <taxon>Stramenopiles</taxon>
        <taxon>Oomycota</taxon>
        <taxon>Peronosporomycetes</taxon>
        <taxon>Pythiales</taxon>
        <taxon>Pythiaceae</taxon>
        <taxon>Globisporangium</taxon>
    </lineage>
</organism>
<dbReference type="EMBL" id="GL376632">
    <property type="status" value="NOT_ANNOTATED_CDS"/>
    <property type="molecule type" value="Genomic_DNA"/>
</dbReference>